<keyword evidence="2" id="KW-0282">Flagellum</keyword>
<dbReference type="Pfam" id="PF11103">
    <property type="entry name" value="DUF2887"/>
    <property type="match status" value="1"/>
</dbReference>
<evidence type="ECO:0000256" key="1">
    <source>
        <dbReference type="SAM" id="MobiDB-lite"/>
    </source>
</evidence>
<dbReference type="PATRIC" id="fig|224013.5.peg.2478"/>
<gene>
    <name evidence="2" type="ORF">ACX27_10220</name>
</gene>
<keyword evidence="3" id="KW-1185">Reference proteome</keyword>
<evidence type="ECO:0000313" key="3">
    <source>
        <dbReference type="Proteomes" id="UP000062645"/>
    </source>
</evidence>
<name>A0A0M4TUA3_9NOSO</name>
<dbReference type="OrthoDB" id="468313at2"/>
<dbReference type="RefSeq" id="WP_062291677.1">
    <property type="nucleotide sequence ID" value="NZ_CP012036.1"/>
</dbReference>
<proteinExistence type="predicted"/>
<dbReference type="PANTHER" id="PTHR35586:SF2">
    <property type="entry name" value="SLL1542 PROTEIN"/>
    <property type="match status" value="1"/>
</dbReference>
<reference evidence="2 3" key="2">
    <citation type="journal article" date="2016" name="Genome Announc.">
        <title>Draft Genome Sequence of the N2-Fixing Cyanobacterium Nostoc piscinale CENA21, Isolated from the Brazilian Amazon Floodplain.</title>
        <authorList>
            <person name="Leao T."/>
            <person name="Guimaraes P.I."/>
            <person name="de Melo A.G."/>
            <person name="Ramos R.T."/>
            <person name="Leao P.N."/>
            <person name="Silva A."/>
            <person name="Fiore M.F."/>
            <person name="Schneider M.P."/>
        </authorList>
    </citation>
    <scope>NUCLEOTIDE SEQUENCE [LARGE SCALE GENOMIC DNA]</scope>
    <source>
        <strain evidence="2 3">CENA21</strain>
    </source>
</reference>
<sequence>MKTDSIFYRLFQEFPDIFFELIGVSLENTEYYQFSSVEIKQTAFRIDGVFLPVQNEEKHIYFVEVQFQTDDDFYSRLFAEICLYLRQNRPPNDWRAVVLYPNRSVDTQDIKHYREFFDSQRVQCIYLDELGDVASLPIGIATIKLVVADTNTAIVEATELITRTKLELTSQRQQQQLLQLIETILIYKLPNMSRKEIQNMFGLSDLKQTRFYQEAFQEGKEEGRQEGMAEGRQEGRQEGKEEGQRQEKLRMVSRLLRLGLTVEQVAAELELSIEEVQQAAQN</sequence>
<feature type="region of interest" description="Disordered" evidence="1">
    <location>
        <begin position="217"/>
        <end position="247"/>
    </location>
</feature>
<dbReference type="NCBIfam" id="TIGR01784">
    <property type="entry name" value="T_den_put_tspse"/>
    <property type="match status" value="1"/>
</dbReference>
<dbReference type="Proteomes" id="UP000062645">
    <property type="component" value="Chromosome"/>
</dbReference>
<dbReference type="KEGG" id="npz:ACX27_10220"/>
<reference evidence="3" key="1">
    <citation type="submission" date="2015-07" db="EMBL/GenBank/DDBJ databases">
        <title>Genome Of Nitrogen-Fixing Cyanobacterium Nostoc piscinale CENA21 From Solimoes/Amazon River Floodplain Sediments And Comparative Genomics To Uncover Biosynthetic Natural Products Potential.</title>
        <authorList>
            <person name="Leao T.F."/>
            <person name="Leao P.N."/>
            <person name="Guimaraes P.I."/>
            <person name="de Melo A.G.C."/>
            <person name="Ramos R.T.J."/>
            <person name="Silva A."/>
            <person name="Fiore M.F."/>
            <person name="Schneider M.P.C."/>
        </authorList>
    </citation>
    <scope>NUCLEOTIDE SEQUENCE [LARGE SCALE GENOMIC DNA]</scope>
    <source>
        <strain evidence="3">CENA21</strain>
    </source>
</reference>
<dbReference type="AlphaFoldDB" id="A0A0M4TUA3"/>
<organism evidence="2 3">
    <name type="scientific">Nostoc piscinale CENA21</name>
    <dbReference type="NCBI Taxonomy" id="224013"/>
    <lineage>
        <taxon>Bacteria</taxon>
        <taxon>Bacillati</taxon>
        <taxon>Cyanobacteriota</taxon>
        <taxon>Cyanophyceae</taxon>
        <taxon>Nostocales</taxon>
        <taxon>Nostocaceae</taxon>
        <taxon>Nostoc</taxon>
    </lineage>
</organism>
<dbReference type="PANTHER" id="PTHR35586">
    <property type="entry name" value="SLL1691 PROTEIN"/>
    <property type="match status" value="1"/>
</dbReference>
<keyword evidence="2" id="KW-0969">Cilium</keyword>
<keyword evidence="2" id="KW-0966">Cell projection</keyword>
<dbReference type="STRING" id="224013.ACX27_10220"/>
<evidence type="ECO:0000313" key="2">
    <source>
        <dbReference type="EMBL" id="ALF53131.1"/>
    </source>
</evidence>
<dbReference type="InterPro" id="IPR022573">
    <property type="entry name" value="DUF2887"/>
</dbReference>
<protein>
    <submittedName>
        <fullName evidence="2">Flagellar assembly protein H</fullName>
    </submittedName>
</protein>
<accession>A0A0M4TUA3</accession>
<dbReference type="InterPro" id="IPR010106">
    <property type="entry name" value="RpnA"/>
</dbReference>
<dbReference type="EMBL" id="CP012036">
    <property type="protein sequence ID" value="ALF53131.1"/>
    <property type="molecule type" value="Genomic_DNA"/>
</dbReference>